<accession>A0A0V8RWZ3</accession>
<keyword evidence="3" id="KW-1185">Reference proteome</keyword>
<dbReference type="PANTHER" id="PTHR43032">
    <property type="entry name" value="PROTEIN-METHIONINE-SULFOXIDE REDUCTASE"/>
    <property type="match status" value="1"/>
</dbReference>
<organism evidence="2 3">
    <name type="scientific">Pyrodictium occultum</name>
    <dbReference type="NCBI Taxonomy" id="2309"/>
    <lineage>
        <taxon>Archaea</taxon>
        <taxon>Thermoproteota</taxon>
        <taxon>Thermoprotei</taxon>
        <taxon>Desulfurococcales</taxon>
        <taxon>Pyrodictiaceae</taxon>
        <taxon>Pyrodictium</taxon>
    </lineage>
</organism>
<dbReference type="SUPFAM" id="SSF56524">
    <property type="entry name" value="Oxidoreductase molybdopterin-binding domain"/>
    <property type="match status" value="1"/>
</dbReference>
<reference evidence="2 3" key="1">
    <citation type="submission" date="2015-11" db="EMBL/GenBank/DDBJ databases">
        <title>Genome sequence of Pyrodictium occultum PL-19, a marine hyperthermophilic archaeon isolated from Volcano, Italy.</title>
        <authorList>
            <person name="Utturkar S."/>
            <person name="Huber H."/>
            <person name="Leptihn S."/>
            <person name="Brown S."/>
            <person name="Stetter K.O."/>
            <person name="Podar M."/>
        </authorList>
    </citation>
    <scope>NUCLEOTIDE SEQUENCE [LARGE SCALE GENOMIC DNA]</scope>
    <source>
        <strain evidence="2 3">PL-19</strain>
    </source>
</reference>
<protein>
    <recommendedName>
        <fullName evidence="1">Oxidoreductase molybdopterin-binding domain-containing protein</fullName>
    </recommendedName>
</protein>
<evidence type="ECO:0000259" key="1">
    <source>
        <dbReference type="Pfam" id="PF00174"/>
    </source>
</evidence>
<dbReference type="EMBL" id="LNTB01000001">
    <property type="protein sequence ID" value="KSW12482.1"/>
    <property type="molecule type" value="Genomic_DNA"/>
</dbReference>
<dbReference type="InterPro" id="IPR036374">
    <property type="entry name" value="OxRdtase_Mopterin-bd_sf"/>
</dbReference>
<name>A0A0V8RWZ3_PYROC</name>
<gene>
    <name evidence="2" type="ORF">CF15_07105</name>
</gene>
<dbReference type="Pfam" id="PF00174">
    <property type="entry name" value="Oxidored_molyb"/>
    <property type="match status" value="1"/>
</dbReference>
<proteinExistence type="predicted"/>
<dbReference type="Gene3D" id="3.90.420.10">
    <property type="entry name" value="Oxidoreductase, molybdopterin-binding domain"/>
    <property type="match status" value="1"/>
</dbReference>
<dbReference type="PANTHER" id="PTHR43032:SF4">
    <property type="entry name" value="OXIDOREDUCTASE MOLYBDOPTERIN-BINDING DOMAIN-CONTAINING PROTEIN"/>
    <property type="match status" value="1"/>
</dbReference>
<dbReference type="STRING" id="2309.CF15_07105"/>
<dbReference type="AlphaFoldDB" id="A0A0V8RWZ3"/>
<feature type="domain" description="Oxidoreductase molybdopterin-binding" evidence="1">
    <location>
        <begin position="206"/>
        <end position="311"/>
    </location>
</feature>
<dbReference type="Proteomes" id="UP000053352">
    <property type="component" value="Unassembled WGS sequence"/>
</dbReference>
<evidence type="ECO:0000313" key="2">
    <source>
        <dbReference type="EMBL" id="KSW12482.1"/>
    </source>
</evidence>
<evidence type="ECO:0000313" key="3">
    <source>
        <dbReference type="Proteomes" id="UP000053352"/>
    </source>
</evidence>
<sequence>MEQEGGSSVPAEVTGCRVYVNTLAEARPVVVADCAAAGTVDSRGEALKALQGLLGLLSRELSLRLEPEGPESYEAEPLARRRYTVHILRLRGGGEARLVEARGGVLAAALVAPLDAVPGAREALAGGAVEVGEAPRPPVLLRRPILEPDGEPAGQGRIPRFVTYAVEGLPARAPRAWEILVHTPGGRRRLGQELIEERAGWRLLYLHCVTGWSVGPRKWLAAPLGEVLRAARAPLPGDGWLLARSAGGYSAVLPLPLALEAAYLAVGLEEGPLPLERGAPVRLLAPTLYGWKSVKWLREIHVLESYVDGYWEARGYHERGLVAAEERFKLRNPGLLEDHALKPPEPR</sequence>
<comment type="caution">
    <text evidence="2">The sequence shown here is derived from an EMBL/GenBank/DDBJ whole genome shotgun (WGS) entry which is preliminary data.</text>
</comment>
<dbReference type="InterPro" id="IPR000572">
    <property type="entry name" value="OxRdtase_Mopterin-bd_dom"/>
</dbReference>